<gene>
    <name evidence="7" type="ORF">EV184_12359</name>
</gene>
<dbReference type="InterPro" id="IPR000515">
    <property type="entry name" value="MetI-like"/>
</dbReference>
<feature type="transmembrane region" description="Helical" evidence="5">
    <location>
        <begin position="93"/>
        <end position="115"/>
    </location>
</feature>
<keyword evidence="5" id="KW-0813">Transport</keyword>
<accession>A0A4R2BB84</accession>
<name>A0A4R2BB84_9HYPH</name>
<evidence type="ECO:0000313" key="8">
    <source>
        <dbReference type="Proteomes" id="UP000295043"/>
    </source>
</evidence>
<comment type="similarity">
    <text evidence="5">Belongs to the binding-protein-dependent transport system permease family.</text>
</comment>
<dbReference type="InterPro" id="IPR035906">
    <property type="entry name" value="MetI-like_sf"/>
</dbReference>
<dbReference type="GO" id="GO:0005886">
    <property type="term" value="C:plasma membrane"/>
    <property type="evidence" value="ECO:0007669"/>
    <property type="project" value="UniProtKB-SubCell"/>
</dbReference>
<dbReference type="Pfam" id="PF00528">
    <property type="entry name" value="BPD_transp_1"/>
    <property type="match status" value="1"/>
</dbReference>
<comment type="subcellular location">
    <subcellularLocation>
        <location evidence="1 5">Cell membrane</location>
        <topology evidence="1 5">Multi-pass membrane protein</topology>
    </subcellularLocation>
</comment>
<evidence type="ECO:0000259" key="6">
    <source>
        <dbReference type="PROSITE" id="PS50928"/>
    </source>
</evidence>
<feature type="transmembrane region" description="Helical" evidence="5">
    <location>
        <begin position="122"/>
        <end position="143"/>
    </location>
</feature>
<dbReference type="CDD" id="cd06261">
    <property type="entry name" value="TM_PBP2"/>
    <property type="match status" value="1"/>
</dbReference>
<reference evidence="7 8" key="1">
    <citation type="submission" date="2019-03" db="EMBL/GenBank/DDBJ databases">
        <title>Genomic Encyclopedia of Type Strains, Phase IV (KMG-V): Genome sequencing to study the core and pangenomes of soil and plant-associated prokaryotes.</title>
        <authorList>
            <person name="Whitman W."/>
        </authorList>
    </citation>
    <scope>NUCLEOTIDE SEQUENCE [LARGE SCALE GENOMIC DNA]</scope>
    <source>
        <strain evidence="7 8">23C40</strain>
    </source>
</reference>
<feature type="transmembrane region" description="Helical" evidence="5">
    <location>
        <begin position="262"/>
        <end position="284"/>
    </location>
</feature>
<evidence type="ECO:0000256" key="2">
    <source>
        <dbReference type="ARBA" id="ARBA00022692"/>
    </source>
</evidence>
<protein>
    <submittedName>
        <fullName evidence="7">Glucose/mannose transport system permease protein</fullName>
    </submittedName>
</protein>
<evidence type="ECO:0000256" key="4">
    <source>
        <dbReference type="ARBA" id="ARBA00023136"/>
    </source>
</evidence>
<keyword evidence="2 5" id="KW-0812">Transmembrane</keyword>
<dbReference type="SUPFAM" id="SSF161098">
    <property type="entry name" value="MetI-like"/>
    <property type="match status" value="1"/>
</dbReference>
<evidence type="ECO:0000256" key="1">
    <source>
        <dbReference type="ARBA" id="ARBA00004651"/>
    </source>
</evidence>
<evidence type="ECO:0000256" key="5">
    <source>
        <dbReference type="RuleBase" id="RU363032"/>
    </source>
</evidence>
<organism evidence="7 8">
    <name type="scientific">Sinorhizobium americanum</name>
    <dbReference type="NCBI Taxonomy" id="194963"/>
    <lineage>
        <taxon>Bacteria</taxon>
        <taxon>Pseudomonadati</taxon>
        <taxon>Pseudomonadota</taxon>
        <taxon>Alphaproteobacteria</taxon>
        <taxon>Hyphomicrobiales</taxon>
        <taxon>Rhizobiaceae</taxon>
        <taxon>Sinorhizobium/Ensifer group</taxon>
        <taxon>Sinorhizobium</taxon>
    </lineage>
</organism>
<keyword evidence="3 5" id="KW-1133">Transmembrane helix</keyword>
<dbReference type="PANTHER" id="PTHR43879:SF1">
    <property type="entry name" value="GLUCOSE IMPORT SYSTEM PERMEASE PROTEIN GLCU"/>
    <property type="match status" value="1"/>
</dbReference>
<feature type="transmembrane region" description="Helical" evidence="5">
    <location>
        <begin position="20"/>
        <end position="44"/>
    </location>
</feature>
<dbReference type="AlphaFoldDB" id="A0A4R2BB84"/>
<dbReference type="GO" id="GO:0055085">
    <property type="term" value="P:transmembrane transport"/>
    <property type="evidence" value="ECO:0007669"/>
    <property type="project" value="InterPro"/>
</dbReference>
<dbReference type="RefSeq" id="WP_132079829.1">
    <property type="nucleotide sequence ID" value="NZ_SLVU01000023.1"/>
</dbReference>
<feature type="transmembrane region" description="Helical" evidence="5">
    <location>
        <begin position="155"/>
        <end position="178"/>
    </location>
</feature>
<feature type="domain" description="ABC transmembrane type-1" evidence="6">
    <location>
        <begin position="87"/>
        <end position="279"/>
    </location>
</feature>
<dbReference type="Proteomes" id="UP000295043">
    <property type="component" value="Unassembled WGS sequence"/>
</dbReference>
<feature type="transmembrane region" description="Helical" evidence="5">
    <location>
        <begin position="199"/>
        <end position="220"/>
    </location>
</feature>
<dbReference type="Gene3D" id="1.10.3720.10">
    <property type="entry name" value="MetI-like"/>
    <property type="match status" value="1"/>
</dbReference>
<sequence length="294" mass="32148">MHIDVNGLPGDKRFSFGRMVIYCFVGFVALVYALPLFVIVLTSLKNLDEIRMGTILSMPARANFEAWHLAWNSACISVRCEGLAPFFLNSITMVVPALAISTLVGAINGYALTLVRFPGADFVFAMLLFGCFIPYQIVLIPMAQVLGFVGLSNSIPGLILVHVAYGIPFTTLYFRNFFMSVPKELVQAARMDGAGFFTVFRKILCPIAIPCFVVSIIWQFTNIWNDFLFGTTFTSGDNVPVMVALNNLVNATTGAKAYNVDMAAVLITAAPTLLIYIISGRYFVRGLMAGSVKG</sequence>
<comment type="caution">
    <text evidence="7">The sequence shown here is derived from an EMBL/GenBank/DDBJ whole genome shotgun (WGS) entry which is preliminary data.</text>
</comment>
<dbReference type="PANTHER" id="PTHR43879">
    <property type="entry name" value="ABC TRANSPORTER PERMEASE PROTEIN"/>
    <property type="match status" value="1"/>
</dbReference>
<evidence type="ECO:0000313" key="7">
    <source>
        <dbReference type="EMBL" id="TCN22814.1"/>
    </source>
</evidence>
<dbReference type="EMBL" id="SLVU01000023">
    <property type="protein sequence ID" value="TCN22814.1"/>
    <property type="molecule type" value="Genomic_DNA"/>
</dbReference>
<keyword evidence="4 5" id="KW-0472">Membrane</keyword>
<evidence type="ECO:0000256" key="3">
    <source>
        <dbReference type="ARBA" id="ARBA00022989"/>
    </source>
</evidence>
<dbReference type="PROSITE" id="PS50928">
    <property type="entry name" value="ABC_TM1"/>
    <property type="match status" value="1"/>
</dbReference>
<proteinExistence type="inferred from homology"/>